<feature type="signal peptide" evidence="1">
    <location>
        <begin position="1"/>
        <end position="19"/>
    </location>
</feature>
<evidence type="ECO:0000313" key="4">
    <source>
        <dbReference type="Proteomes" id="UP000027222"/>
    </source>
</evidence>
<gene>
    <name evidence="3" type="ORF">GALMADRAFT_77305</name>
</gene>
<evidence type="ECO:0000313" key="3">
    <source>
        <dbReference type="EMBL" id="KDR69601.1"/>
    </source>
</evidence>
<feature type="chain" id="PRO_5001648381" description="CHAT domain-containing protein" evidence="1">
    <location>
        <begin position="20"/>
        <end position="259"/>
    </location>
</feature>
<name>A0A067SFB9_GALM3</name>
<dbReference type="AlphaFoldDB" id="A0A067SFB9"/>
<keyword evidence="1" id="KW-0732">Signal</keyword>
<reference evidence="4" key="1">
    <citation type="journal article" date="2014" name="Proc. Natl. Acad. Sci. U.S.A.">
        <title>Extensive sampling of basidiomycete genomes demonstrates inadequacy of the white-rot/brown-rot paradigm for wood decay fungi.</title>
        <authorList>
            <person name="Riley R."/>
            <person name="Salamov A.A."/>
            <person name="Brown D.W."/>
            <person name="Nagy L.G."/>
            <person name="Floudas D."/>
            <person name="Held B.W."/>
            <person name="Levasseur A."/>
            <person name="Lombard V."/>
            <person name="Morin E."/>
            <person name="Otillar R."/>
            <person name="Lindquist E.A."/>
            <person name="Sun H."/>
            <person name="LaButti K.M."/>
            <person name="Schmutz J."/>
            <person name="Jabbour D."/>
            <person name="Luo H."/>
            <person name="Baker S.E."/>
            <person name="Pisabarro A.G."/>
            <person name="Walton J.D."/>
            <person name="Blanchette R.A."/>
            <person name="Henrissat B."/>
            <person name="Martin F."/>
            <person name="Cullen D."/>
            <person name="Hibbett D.S."/>
            <person name="Grigoriev I.V."/>
        </authorList>
    </citation>
    <scope>NUCLEOTIDE SEQUENCE [LARGE SCALE GENOMIC DNA]</scope>
    <source>
        <strain evidence="4">CBS 339.88</strain>
    </source>
</reference>
<dbReference type="Proteomes" id="UP000027222">
    <property type="component" value="Unassembled WGS sequence"/>
</dbReference>
<keyword evidence="4" id="KW-1185">Reference proteome</keyword>
<dbReference type="STRING" id="685588.A0A067SFB9"/>
<dbReference type="InterPro" id="IPR024983">
    <property type="entry name" value="CHAT_dom"/>
</dbReference>
<protein>
    <recommendedName>
        <fullName evidence="2">CHAT domain-containing protein</fullName>
    </recommendedName>
</protein>
<proteinExistence type="predicted"/>
<feature type="domain" description="CHAT" evidence="2">
    <location>
        <begin position="47"/>
        <end position="258"/>
    </location>
</feature>
<evidence type="ECO:0000256" key="1">
    <source>
        <dbReference type="SAM" id="SignalP"/>
    </source>
</evidence>
<evidence type="ECO:0000259" key="2">
    <source>
        <dbReference type="Pfam" id="PF12770"/>
    </source>
</evidence>
<dbReference type="Pfam" id="PF12770">
    <property type="entry name" value="CHAT"/>
    <property type="match status" value="1"/>
</dbReference>
<accession>A0A067SFB9</accession>
<sequence length="259" mass="28476">MPLIQWCPTGLFTFLPIHAAGCYDDDPAIEAAFEYFISSYIPTIGTLLVQSPTPPADSKFKMMVVIQSQQLAYTRKELKKIEQHVSDDVLVKLGIPGVPAGVEAVACRLPAVSIVHFACHGKQDRFKPLDSGLKLDDGLLQVSRIMKETMPNGALAFLCACETAMGDESLPDEAMSLGASLLFSGFRSVIATMWEMTDEDGPTITDVFYKEIFQGPDGNPVLKPDMRKSSGALHLAVQKLRSERVPFRRWVPFIHMGNG</sequence>
<dbReference type="HOGENOM" id="CLU_001305_1_0_1"/>
<dbReference type="EMBL" id="KL142401">
    <property type="protein sequence ID" value="KDR69601.1"/>
    <property type="molecule type" value="Genomic_DNA"/>
</dbReference>
<organism evidence="3 4">
    <name type="scientific">Galerina marginata (strain CBS 339.88)</name>
    <dbReference type="NCBI Taxonomy" id="685588"/>
    <lineage>
        <taxon>Eukaryota</taxon>
        <taxon>Fungi</taxon>
        <taxon>Dikarya</taxon>
        <taxon>Basidiomycota</taxon>
        <taxon>Agaricomycotina</taxon>
        <taxon>Agaricomycetes</taxon>
        <taxon>Agaricomycetidae</taxon>
        <taxon>Agaricales</taxon>
        <taxon>Agaricineae</taxon>
        <taxon>Strophariaceae</taxon>
        <taxon>Galerina</taxon>
    </lineage>
</organism>
<dbReference type="OrthoDB" id="9991317at2759"/>